<dbReference type="PANTHER" id="PTHR33375">
    <property type="entry name" value="CHROMOSOME-PARTITIONING PROTEIN PARB-RELATED"/>
    <property type="match status" value="1"/>
</dbReference>
<feature type="region of interest" description="Disordered" evidence="1">
    <location>
        <begin position="129"/>
        <end position="158"/>
    </location>
</feature>
<dbReference type="RefSeq" id="WP_227422856.1">
    <property type="nucleotide sequence ID" value="NZ_CP071868.1"/>
</dbReference>
<dbReference type="AlphaFoldDB" id="A0A8A4ZB17"/>
<sequence>MSDPGGFLQLDQSVDSIAVGARHRKDLGDLTALTRSIQERGLLQPITITPEGVLVCGLRRLEVIKQLGWRTTNVWVRRISDGAHRMLAEQDENAIRKPFTALEAEELYREIKALLAEDAARRLAMTQFGSQPGAGSTAGETAGKHGSPESGEPWTRPGEAGKQAALMVTGTASHTRMEQIGQIRDLADDPAQPRRVRDVAQAALESIRDGNPVNPAYHSVQEALGRKVAAPERPRPSDADLDALAEAALERLRAPRPKTRRGSSPPAAATGFTASRRMWVITFHDLDGWLGGYDPADLATSVTAPEWAAFERVLAQMSAFAQAGRAARDVLRATAQAG</sequence>
<dbReference type="Gene3D" id="3.90.1530.30">
    <property type="match status" value="1"/>
</dbReference>
<keyword evidence="4" id="KW-1185">Reference proteome</keyword>
<proteinExistence type="predicted"/>
<gene>
    <name evidence="3" type="ORF">J4E96_14795</name>
</gene>
<organism evidence="3 4">
    <name type="scientific">Pengzhenrongella sicca</name>
    <dbReference type="NCBI Taxonomy" id="2819238"/>
    <lineage>
        <taxon>Bacteria</taxon>
        <taxon>Bacillati</taxon>
        <taxon>Actinomycetota</taxon>
        <taxon>Actinomycetes</taxon>
        <taxon>Micrococcales</taxon>
        <taxon>Pengzhenrongella</taxon>
    </lineage>
</organism>
<evidence type="ECO:0000259" key="2">
    <source>
        <dbReference type="SMART" id="SM00470"/>
    </source>
</evidence>
<dbReference type="Pfam" id="PF02195">
    <property type="entry name" value="ParB_N"/>
    <property type="match status" value="1"/>
</dbReference>
<dbReference type="GO" id="GO:0005694">
    <property type="term" value="C:chromosome"/>
    <property type="evidence" value="ECO:0007669"/>
    <property type="project" value="TreeGrafter"/>
</dbReference>
<reference evidence="3" key="1">
    <citation type="submission" date="2021-03" db="EMBL/GenBank/DDBJ databases">
        <title>Pengzhenrongella sicca gen. nov., sp. nov., a new member of suborder Micrococcineae isolated from High-Arctic tundra soil.</title>
        <authorList>
            <person name="Peng F."/>
        </authorList>
    </citation>
    <scope>NUCLEOTIDE SEQUENCE</scope>
    <source>
        <strain evidence="3">LRZ-2</strain>
    </source>
</reference>
<dbReference type="PANTHER" id="PTHR33375:SF1">
    <property type="entry name" value="CHROMOSOME-PARTITIONING PROTEIN PARB-RELATED"/>
    <property type="match status" value="1"/>
</dbReference>
<dbReference type="EMBL" id="CP071868">
    <property type="protein sequence ID" value="QTE28615.1"/>
    <property type="molecule type" value="Genomic_DNA"/>
</dbReference>
<dbReference type="SMART" id="SM00470">
    <property type="entry name" value="ParB"/>
    <property type="match status" value="1"/>
</dbReference>
<dbReference type="InterPro" id="IPR036086">
    <property type="entry name" value="ParB/Sulfiredoxin_sf"/>
</dbReference>
<dbReference type="GO" id="GO:0045881">
    <property type="term" value="P:positive regulation of sporulation resulting in formation of a cellular spore"/>
    <property type="evidence" value="ECO:0007669"/>
    <property type="project" value="TreeGrafter"/>
</dbReference>
<feature type="domain" description="ParB-like N-terminal" evidence="2">
    <location>
        <begin position="10"/>
        <end position="94"/>
    </location>
</feature>
<evidence type="ECO:0000256" key="1">
    <source>
        <dbReference type="SAM" id="MobiDB-lite"/>
    </source>
</evidence>
<dbReference type="GO" id="GO:0007059">
    <property type="term" value="P:chromosome segregation"/>
    <property type="evidence" value="ECO:0007669"/>
    <property type="project" value="TreeGrafter"/>
</dbReference>
<accession>A0A8A4ZB17</accession>
<evidence type="ECO:0000313" key="3">
    <source>
        <dbReference type="EMBL" id="QTE28615.1"/>
    </source>
</evidence>
<evidence type="ECO:0000313" key="4">
    <source>
        <dbReference type="Proteomes" id="UP000663937"/>
    </source>
</evidence>
<dbReference type="Proteomes" id="UP000663937">
    <property type="component" value="Chromosome"/>
</dbReference>
<dbReference type="KEGG" id="psic:J4E96_14795"/>
<protein>
    <submittedName>
        <fullName evidence="3">ParB N-terminal domain-containing protein</fullName>
    </submittedName>
</protein>
<dbReference type="SUPFAM" id="SSF110849">
    <property type="entry name" value="ParB/Sulfiredoxin"/>
    <property type="match status" value="1"/>
</dbReference>
<dbReference type="InterPro" id="IPR050336">
    <property type="entry name" value="Chromosome_partition/occlusion"/>
</dbReference>
<dbReference type="InterPro" id="IPR003115">
    <property type="entry name" value="ParB_N"/>
</dbReference>
<name>A0A8A4ZB17_9MICO</name>